<organism evidence="1 2">
    <name type="scientific">Meloidogyne javanica</name>
    <name type="common">Root-knot nematode worm</name>
    <dbReference type="NCBI Taxonomy" id="6303"/>
    <lineage>
        <taxon>Eukaryota</taxon>
        <taxon>Metazoa</taxon>
        <taxon>Ecdysozoa</taxon>
        <taxon>Nematoda</taxon>
        <taxon>Chromadorea</taxon>
        <taxon>Rhabditida</taxon>
        <taxon>Tylenchina</taxon>
        <taxon>Tylenchomorpha</taxon>
        <taxon>Tylenchoidea</taxon>
        <taxon>Meloidogynidae</taxon>
        <taxon>Meloidogyninae</taxon>
        <taxon>Meloidogyne</taxon>
        <taxon>Meloidogyne incognita group</taxon>
    </lineage>
</organism>
<dbReference type="AlphaFoldDB" id="A0A915MGP8"/>
<reference evidence="2" key="1">
    <citation type="submission" date="2022-11" db="UniProtKB">
        <authorList>
            <consortium name="WormBaseParasite"/>
        </authorList>
    </citation>
    <scope>IDENTIFICATION</scope>
</reference>
<proteinExistence type="predicted"/>
<evidence type="ECO:0000313" key="1">
    <source>
        <dbReference type="Proteomes" id="UP000887561"/>
    </source>
</evidence>
<accession>A0A915MGP8</accession>
<dbReference type="Proteomes" id="UP000887561">
    <property type="component" value="Unplaced"/>
</dbReference>
<protein>
    <submittedName>
        <fullName evidence="2">Uncharacterized protein</fullName>
    </submittedName>
</protein>
<sequence>MKVYQIEDENVKDKYKIEVLYEIDENNENDYVYISSYTNGCSSFDINTHKRRNLNNESKGKKLILIEDSSEYPKKSAINICLQKYNKGANIGKELKVKKGKSYKEYNKGANIGKAVVIMALFPLFFAQLNLELAYESIAEIALNSHSVIYINGMMTNEEKCIVKKFVEISDLDKIVLKSLKRGISISVSIATVDDIEGQTKLYKEGFLNKHHNDYHMMENVVTIDPLINDGIYAF</sequence>
<name>A0A915MGP8_MELJA</name>
<evidence type="ECO:0000313" key="2">
    <source>
        <dbReference type="WBParaSite" id="scaffold358_cov300.g917"/>
    </source>
</evidence>
<dbReference type="WBParaSite" id="scaffold358_cov300.g917">
    <property type="protein sequence ID" value="scaffold358_cov300.g917"/>
    <property type="gene ID" value="scaffold358_cov300.g917"/>
</dbReference>
<keyword evidence="1" id="KW-1185">Reference proteome</keyword>